<dbReference type="AlphaFoldDB" id="A0AAE3M1G2"/>
<dbReference type="Gene3D" id="3.40.50.300">
    <property type="entry name" value="P-loop containing nucleotide triphosphate hydrolases"/>
    <property type="match status" value="1"/>
</dbReference>
<accession>A0AAE3M1G2</accession>
<comment type="caution">
    <text evidence="3">The sequence shown here is derived from an EMBL/GenBank/DDBJ whole genome shotgun (WGS) entry which is preliminary data.</text>
</comment>
<feature type="region of interest" description="Disordered" evidence="1">
    <location>
        <begin position="621"/>
        <end position="644"/>
    </location>
</feature>
<organism evidence="3 4">
    <name type="scientific">Plebeiibacterium sediminum</name>
    <dbReference type="NCBI Taxonomy" id="2992112"/>
    <lineage>
        <taxon>Bacteria</taxon>
        <taxon>Pseudomonadati</taxon>
        <taxon>Bacteroidota</taxon>
        <taxon>Bacteroidia</taxon>
        <taxon>Marinilabiliales</taxon>
        <taxon>Marinilabiliaceae</taxon>
        <taxon>Plebeiibacterium</taxon>
    </lineage>
</organism>
<dbReference type="GO" id="GO:0006281">
    <property type="term" value="P:DNA repair"/>
    <property type="evidence" value="ECO:0007669"/>
    <property type="project" value="InterPro"/>
</dbReference>
<dbReference type="Proteomes" id="UP001209229">
    <property type="component" value="Unassembled WGS sequence"/>
</dbReference>
<dbReference type="CDD" id="cd18809">
    <property type="entry name" value="SF1_C_RecD"/>
    <property type="match status" value="1"/>
</dbReference>
<keyword evidence="4" id="KW-1185">Reference proteome</keyword>
<dbReference type="Gene3D" id="2.30.30.940">
    <property type="match status" value="1"/>
</dbReference>
<evidence type="ECO:0000256" key="1">
    <source>
        <dbReference type="SAM" id="MobiDB-lite"/>
    </source>
</evidence>
<dbReference type="InterPro" id="IPR010285">
    <property type="entry name" value="DNA_helicase_pif1-like_DEAD"/>
</dbReference>
<feature type="domain" description="AAA+ ATPase" evidence="2">
    <location>
        <begin position="18"/>
        <end position="280"/>
    </location>
</feature>
<evidence type="ECO:0000259" key="2">
    <source>
        <dbReference type="SMART" id="SM00382"/>
    </source>
</evidence>
<protein>
    <submittedName>
        <fullName evidence="3">Helix-turn-helix domain-containing protein</fullName>
    </submittedName>
</protein>
<dbReference type="SUPFAM" id="SSF52540">
    <property type="entry name" value="P-loop containing nucleoside triphosphate hydrolases"/>
    <property type="match status" value="2"/>
</dbReference>
<reference evidence="3" key="1">
    <citation type="submission" date="2022-10" db="EMBL/GenBank/DDBJ databases">
        <authorList>
            <person name="Yu W.X."/>
        </authorList>
    </citation>
    <scope>NUCLEOTIDE SEQUENCE</scope>
    <source>
        <strain evidence="3">AAT</strain>
    </source>
</reference>
<evidence type="ECO:0000313" key="3">
    <source>
        <dbReference type="EMBL" id="MCW3785045.1"/>
    </source>
</evidence>
<dbReference type="EMBL" id="JAPDPJ010000001">
    <property type="protein sequence ID" value="MCW3785045.1"/>
    <property type="molecule type" value="Genomic_DNA"/>
</dbReference>
<name>A0AAE3M1G2_9BACT</name>
<proteinExistence type="predicted"/>
<dbReference type="InterPro" id="IPR029491">
    <property type="entry name" value="Helicase_HTH"/>
</dbReference>
<dbReference type="GO" id="GO:0003678">
    <property type="term" value="F:DNA helicase activity"/>
    <property type="evidence" value="ECO:0007669"/>
    <property type="project" value="InterPro"/>
</dbReference>
<feature type="compositionally biased region" description="Basic and acidic residues" evidence="1">
    <location>
        <begin position="621"/>
        <end position="630"/>
    </location>
</feature>
<dbReference type="InterPro" id="IPR051055">
    <property type="entry name" value="PIF1_helicase"/>
</dbReference>
<sequence length="742" mass="84719">MFQLTDQAQLTTRFINNTNQNIFLTGKAGTGKTTLLRNIQKNTHKSVVVAAPTGIAAINAEGVTLHSLFQLPFGAFVPDNNALNNASVNTLINTPRSLLSNIKLHKNKRNMLKKMELLIIDEVSMLRADILDSIDLILRSVRRKREVPFGGVQVMFIGDMLQLPPVVKDQEWNFLSPYYPNAFFFNAQVLRNNPPIYIELEKIYRQSDQRFVELLNNLRDNKINNDDINLLNKYYKPDYIQKPDDGVILLTTHNRLANEKNQKALNEITSKSVFFNAEITGDFNEFSYPTDDKLELKLGAQVMFTKNDYSGEQRYFNGKIGIISKLNKEEIEVSFPDKSEPALVEPYIWENKKFSVNKDTNEIEEETVGTFKQYPLKLAWAITVHKSQGLTFSKAIIDVQNAFAPGQIYVALSRLSTLDGLILTSPIPQNGIQIDSSLDDFSKQKKSTTDLMPLLDTSAKRYFNEFVLRAFDFSDLTQELSIHLSGYTKSEKRSAKQLYKEWAQNLLKETTPLKSVGDSFRVQVYKIINSGDENYLQVLLERVNKACEYFEPLIKNLHDQIRSTCNELRGSKGTKAYYNELVDLSNLYYGQLQLIYKAQTLLKSSIDGTDFSKEQIKNPEFAETRTEEPKNRKKASLKQPKEKRPDTKLVTFELYNAGKSIDEIAKERSLTSGTIEGHLAHYIQLGQLDIADFIDKEKVNMIEKEIHKQDTFALNPLKEKLGNKATYGEIRLVVAHMSKDTN</sequence>
<dbReference type="PANTHER" id="PTHR47642">
    <property type="entry name" value="ATP-DEPENDENT DNA HELICASE"/>
    <property type="match status" value="1"/>
</dbReference>
<dbReference type="FunFam" id="3.40.50.300:FF:001498">
    <property type="entry name" value="ATP-dependent DNA helicase"/>
    <property type="match status" value="1"/>
</dbReference>
<dbReference type="RefSeq" id="WP_301188616.1">
    <property type="nucleotide sequence ID" value="NZ_JAPDPJ010000001.1"/>
</dbReference>
<dbReference type="SMART" id="SM00382">
    <property type="entry name" value="AAA"/>
    <property type="match status" value="1"/>
</dbReference>
<dbReference type="Pfam" id="PF14493">
    <property type="entry name" value="HTH_40"/>
    <property type="match status" value="1"/>
</dbReference>
<dbReference type="InterPro" id="IPR003593">
    <property type="entry name" value="AAA+_ATPase"/>
</dbReference>
<dbReference type="InterPro" id="IPR027417">
    <property type="entry name" value="P-loop_NTPase"/>
</dbReference>
<dbReference type="GO" id="GO:0000723">
    <property type="term" value="P:telomere maintenance"/>
    <property type="evidence" value="ECO:0007669"/>
    <property type="project" value="InterPro"/>
</dbReference>
<dbReference type="Pfam" id="PF05970">
    <property type="entry name" value="PIF1"/>
    <property type="match status" value="1"/>
</dbReference>
<gene>
    <name evidence="3" type="ORF">OM075_01135</name>
</gene>
<evidence type="ECO:0000313" key="4">
    <source>
        <dbReference type="Proteomes" id="UP001209229"/>
    </source>
</evidence>